<sequence>MKVIQLHSHIESSVNDLALLAFRVAVSAQLIVVHGLKKLGIGVTQAENVPNPLHLPQAINQVFATSSNVIFPLFIIFGVLTRLATLPILAVTLTGYFIVHGNDPLLERDVPFMYSIVFLLILILGPGKYSIDNILHRKQFE</sequence>
<protein>
    <submittedName>
        <fullName evidence="8">DoxX family protein</fullName>
    </submittedName>
</protein>
<evidence type="ECO:0000256" key="4">
    <source>
        <dbReference type="ARBA" id="ARBA00022692"/>
    </source>
</evidence>
<evidence type="ECO:0000256" key="6">
    <source>
        <dbReference type="ARBA" id="ARBA00023136"/>
    </source>
</evidence>
<dbReference type="Proteomes" id="UP000321222">
    <property type="component" value="Chromosome"/>
</dbReference>
<dbReference type="PANTHER" id="PTHR33452">
    <property type="entry name" value="OXIDOREDUCTASE CATD-RELATED"/>
    <property type="match status" value="1"/>
</dbReference>
<dbReference type="InterPro" id="IPR032808">
    <property type="entry name" value="DoxX"/>
</dbReference>
<feature type="transmembrane region" description="Helical" evidence="7">
    <location>
        <begin position="69"/>
        <end position="99"/>
    </location>
</feature>
<evidence type="ECO:0000256" key="1">
    <source>
        <dbReference type="ARBA" id="ARBA00004651"/>
    </source>
</evidence>
<proteinExistence type="inferred from homology"/>
<dbReference type="KEGG" id="fak:FUA48_14900"/>
<feature type="transmembrane region" description="Helical" evidence="7">
    <location>
        <begin position="111"/>
        <end position="131"/>
    </location>
</feature>
<comment type="subcellular location">
    <subcellularLocation>
        <location evidence="1">Cell membrane</location>
        <topology evidence="1">Multi-pass membrane protein</topology>
    </subcellularLocation>
</comment>
<dbReference type="EMBL" id="CP042831">
    <property type="protein sequence ID" value="QEE50819.1"/>
    <property type="molecule type" value="Genomic_DNA"/>
</dbReference>
<organism evidence="8 9">
    <name type="scientific">Flavobacterium alkalisoli</name>
    <dbReference type="NCBI Taxonomy" id="2602769"/>
    <lineage>
        <taxon>Bacteria</taxon>
        <taxon>Pseudomonadati</taxon>
        <taxon>Bacteroidota</taxon>
        <taxon>Flavobacteriia</taxon>
        <taxon>Flavobacteriales</taxon>
        <taxon>Flavobacteriaceae</taxon>
        <taxon>Flavobacterium</taxon>
    </lineage>
</organism>
<evidence type="ECO:0000256" key="7">
    <source>
        <dbReference type="SAM" id="Phobius"/>
    </source>
</evidence>
<dbReference type="InterPro" id="IPR051907">
    <property type="entry name" value="DoxX-like_oxidoreductase"/>
</dbReference>
<dbReference type="OrthoDB" id="9813193at2"/>
<keyword evidence="3" id="KW-1003">Cell membrane</keyword>
<name>A0A5B9FWZ5_9FLAO</name>
<evidence type="ECO:0000256" key="2">
    <source>
        <dbReference type="ARBA" id="ARBA00006679"/>
    </source>
</evidence>
<accession>A0A5B9FWZ5</accession>
<dbReference type="GO" id="GO:0005886">
    <property type="term" value="C:plasma membrane"/>
    <property type="evidence" value="ECO:0007669"/>
    <property type="project" value="UniProtKB-SubCell"/>
</dbReference>
<dbReference type="AlphaFoldDB" id="A0A5B9FWZ5"/>
<comment type="similarity">
    <text evidence="2">Belongs to the DoxX family.</text>
</comment>
<dbReference type="PANTHER" id="PTHR33452:SF1">
    <property type="entry name" value="INNER MEMBRANE PROTEIN YPHA-RELATED"/>
    <property type="match status" value="1"/>
</dbReference>
<keyword evidence="4 7" id="KW-0812">Transmembrane</keyword>
<dbReference type="Pfam" id="PF07681">
    <property type="entry name" value="DoxX"/>
    <property type="match status" value="1"/>
</dbReference>
<evidence type="ECO:0000256" key="5">
    <source>
        <dbReference type="ARBA" id="ARBA00022989"/>
    </source>
</evidence>
<evidence type="ECO:0000256" key="3">
    <source>
        <dbReference type="ARBA" id="ARBA00022475"/>
    </source>
</evidence>
<keyword evidence="9" id="KW-1185">Reference proteome</keyword>
<keyword evidence="6 7" id="KW-0472">Membrane</keyword>
<dbReference type="RefSeq" id="WP_147584265.1">
    <property type="nucleotide sequence ID" value="NZ_CP042831.1"/>
</dbReference>
<reference evidence="8 9" key="1">
    <citation type="submission" date="2019-08" db="EMBL/GenBank/DDBJ databases">
        <title>Flavobacterium alkalisoli sp. nov., isolated from rhizosphere soil of Suaeda salsa.</title>
        <authorList>
            <person name="Sun J.-Q."/>
            <person name="Xu L."/>
        </authorList>
    </citation>
    <scope>NUCLEOTIDE SEQUENCE [LARGE SCALE GENOMIC DNA]</scope>
    <source>
        <strain evidence="8 9">XS-5</strain>
    </source>
</reference>
<evidence type="ECO:0000313" key="9">
    <source>
        <dbReference type="Proteomes" id="UP000321222"/>
    </source>
</evidence>
<keyword evidence="5 7" id="KW-1133">Transmembrane helix</keyword>
<evidence type="ECO:0000313" key="8">
    <source>
        <dbReference type="EMBL" id="QEE50819.1"/>
    </source>
</evidence>
<gene>
    <name evidence="8" type="ORF">FUA48_14900</name>
</gene>